<evidence type="ECO:0000259" key="6">
    <source>
        <dbReference type="Pfam" id="PF01545"/>
    </source>
</evidence>
<keyword evidence="4 5" id="KW-0472">Membrane</keyword>
<feature type="domain" description="Cation efflux protein transmembrane" evidence="6">
    <location>
        <begin position="12"/>
        <end position="186"/>
    </location>
</feature>
<accession>A0A4P7QDW2</accession>
<feature type="transmembrane region" description="Helical" evidence="5">
    <location>
        <begin position="71"/>
        <end position="90"/>
    </location>
</feature>
<dbReference type="InterPro" id="IPR027469">
    <property type="entry name" value="Cation_efflux_TMD_sf"/>
</dbReference>
<dbReference type="Gene3D" id="1.20.1510.10">
    <property type="entry name" value="Cation efflux protein transmembrane domain"/>
    <property type="match status" value="1"/>
</dbReference>
<evidence type="ECO:0000313" key="8">
    <source>
        <dbReference type="Proteomes" id="UP000296352"/>
    </source>
</evidence>
<sequence>MNEEMAGIRKAVLVVAALNFAYFLVEMVMAVRLGSVSLFADSVDFFEDTAINMLVFFALTWSLAARRRAGMVLAAVILLPAIAAVVTAVAKIFDPQPPEPGALTLTAAGALVVNVACAVILLKLRRAHGEGVPGQSLTRGAWLAARNDALANVLIIAAGLATFAVATAWFDVIVGLIIASINFTAAKEVWEASVSEEDPLEMLDDD</sequence>
<name>A0A4P7QDW2_9CORY</name>
<feature type="transmembrane region" description="Helical" evidence="5">
    <location>
        <begin position="12"/>
        <end position="33"/>
    </location>
</feature>
<evidence type="ECO:0000256" key="4">
    <source>
        <dbReference type="ARBA" id="ARBA00023136"/>
    </source>
</evidence>
<organism evidence="7 8">
    <name type="scientific">Corynebacterium endometrii</name>
    <dbReference type="NCBI Taxonomy" id="2488819"/>
    <lineage>
        <taxon>Bacteria</taxon>
        <taxon>Bacillati</taxon>
        <taxon>Actinomycetota</taxon>
        <taxon>Actinomycetes</taxon>
        <taxon>Mycobacteriales</taxon>
        <taxon>Corynebacteriaceae</taxon>
        <taxon>Corynebacterium</taxon>
    </lineage>
</organism>
<evidence type="ECO:0000313" key="7">
    <source>
        <dbReference type="EMBL" id="QCB27583.1"/>
    </source>
</evidence>
<feature type="transmembrane region" description="Helical" evidence="5">
    <location>
        <begin position="149"/>
        <end position="170"/>
    </location>
</feature>
<dbReference type="KEGG" id="cee:CENDO_01405"/>
<dbReference type="GO" id="GO:0016020">
    <property type="term" value="C:membrane"/>
    <property type="evidence" value="ECO:0007669"/>
    <property type="project" value="UniProtKB-SubCell"/>
</dbReference>
<feature type="transmembrane region" description="Helical" evidence="5">
    <location>
        <begin position="45"/>
        <end position="64"/>
    </location>
</feature>
<dbReference type="RefSeq" id="WP_210726552.1">
    <property type="nucleotide sequence ID" value="NZ_CP039247.1"/>
</dbReference>
<evidence type="ECO:0000256" key="2">
    <source>
        <dbReference type="ARBA" id="ARBA00022692"/>
    </source>
</evidence>
<dbReference type="SUPFAM" id="SSF161111">
    <property type="entry name" value="Cation efflux protein transmembrane domain-like"/>
    <property type="match status" value="1"/>
</dbReference>
<gene>
    <name evidence="7" type="ORF">CENDO_01405</name>
</gene>
<dbReference type="InterPro" id="IPR058533">
    <property type="entry name" value="Cation_efflux_TM"/>
</dbReference>
<keyword evidence="2 5" id="KW-0812">Transmembrane</keyword>
<evidence type="ECO:0000256" key="5">
    <source>
        <dbReference type="SAM" id="Phobius"/>
    </source>
</evidence>
<evidence type="ECO:0000256" key="1">
    <source>
        <dbReference type="ARBA" id="ARBA00004141"/>
    </source>
</evidence>
<keyword evidence="8" id="KW-1185">Reference proteome</keyword>
<keyword evidence="3 5" id="KW-1133">Transmembrane helix</keyword>
<dbReference type="AlphaFoldDB" id="A0A4P7QDW2"/>
<protein>
    <submittedName>
        <fullName evidence="7">Cation efflux family protein</fullName>
    </submittedName>
</protein>
<dbReference type="Proteomes" id="UP000296352">
    <property type="component" value="Chromosome"/>
</dbReference>
<evidence type="ECO:0000256" key="3">
    <source>
        <dbReference type="ARBA" id="ARBA00022989"/>
    </source>
</evidence>
<dbReference type="EMBL" id="CP039247">
    <property type="protein sequence ID" value="QCB27583.1"/>
    <property type="molecule type" value="Genomic_DNA"/>
</dbReference>
<comment type="subcellular location">
    <subcellularLocation>
        <location evidence="1">Membrane</location>
        <topology evidence="1">Multi-pass membrane protein</topology>
    </subcellularLocation>
</comment>
<dbReference type="Pfam" id="PF01545">
    <property type="entry name" value="Cation_efflux"/>
    <property type="match status" value="1"/>
</dbReference>
<feature type="transmembrane region" description="Helical" evidence="5">
    <location>
        <begin position="102"/>
        <end position="122"/>
    </location>
</feature>
<reference evidence="7 8" key="1">
    <citation type="submission" date="2019-04" db="EMBL/GenBank/DDBJ databases">
        <title>Corynebacterium endometrii sp. nov., isolated from the uterus of a cow with endometritis.</title>
        <authorList>
            <person name="Ballas P."/>
            <person name="Ruckert C."/>
            <person name="Wagener K."/>
            <person name="Drillich M."/>
            <person name="Kaempfer P."/>
            <person name="Busse H.-J."/>
            <person name="Ehling-Schulz M."/>
        </authorList>
    </citation>
    <scope>NUCLEOTIDE SEQUENCE [LARGE SCALE GENOMIC DNA]</scope>
    <source>
        <strain evidence="7 8">LMM-1653</strain>
    </source>
</reference>
<proteinExistence type="predicted"/>
<dbReference type="GO" id="GO:0008324">
    <property type="term" value="F:monoatomic cation transmembrane transporter activity"/>
    <property type="evidence" value="ECO:0007669"/>
    <property type="project" value="InterPro"/>
</dbReference>